<dbReference type="CDD" id="cd00371">
    <property type="entry name" value="HMA"/>
    <property type="match status" value="1"/>
</dbReference>
<dbReference type="PROSITE" id="PS50846">
    <property type="entry name" value="HMA_2"/>
    <property type="match status" value="1"/>
</dbReference>
<keyword evidence="17" id="KW-1185">Reference proteome</keyword>
<evidence type="ECO:0000256" key="13">
    <source>
        <dbReference type="RuleBase" id="RU362081"/>
    </source>
</evidence>
<evidence type="ECO:0000256" key="5">
    <source>
        <dbReference type="ARBA" id="ARBA00022723"/>
    </source>
</evidence>
<dbReference type="Gene3D" id="2.70.150.10">
    <property type="entry name" value="Calcium-transporting ATPase, cytoplasmic transduction domain A"/>
    <property type="match status" value="1"/>
</dbReference>
<dbReference type="EC" id="7.2.2.21" evidence="11"/>
<dbReference type="NCBIfam" id="TIGR01494">
    <property type="entry name" value="ATPase_P-type"/>
    <property type="match status" value="1"/>
</dbReference>
<keyword evidence="5 13" id="KW-0479">Metal-binding</keyword>
<organism evidence="16 17">
    <name type="scientific">Halarsenatibacter silvermanii</name>
    <dbReference type="NCBI Taxonomy" id="321763"/>
    <lineage>
        <taxon>Bacteria</taxon>
        <taxon>Bacillati</taxon>
        <taxon>Bacillota</taxon>
        <taxon>Clostridia</taxon>
        <taxon>Halanaerobiales</taxon>
        <taxon>Halarsenatibacteraceae</taxon>
        <taxon>Halarsenatibacter</taxon>
    </lineage>
</organism>
<evidence type="ECO:0000256" key="1">
    <source>
        <dbReference type="ARBA" id="ARBA00004651"/>
    </source>
</evidence>
<dbReference type="InterPro" id="IPR036412">
    <property type="entry name" value="HAD-like_sf"/>
</dbReference>
<keyword evidence="4 13" id="KW-0812">Transmembrane</keyword>
<dbReference type="OrthoDB" id="9760364at2"/>
<dbReference type="GO" id="GO:0016887">
    <property type="term" value="F:ATP hydrolysis activity"/>
    <property type="evidence" value="ECO:0007669"/>
    <property type="project" value="InterPro"/>
</dbReference>
<evidence type="ECO:0000256" key="2">
    <source>
        <dbReference type="ARBA" id="ARBA00006024"/>
    </source>
</evidence>
<dbReference type="NCBIfam" id="TIGR01512">
    <property type="entry name" value="ATPase-IB2_Cd"/>
    <property type="match status" value="1"/>
</dbReference>
<dbReference type="Gene3D" id="3.30.70.100">
    <property type="match status" value="1"/>
</dbReference>
<dbReference type="NCBIfam" id="TIGR01525">
    <property type="entry name" value="ATPase-IB_hvy"/>
    <property type="match status" value="1"/>
</dbReference>
<dbReference type="GO" id="GO:0008551">
    <property type="term" value="F:P-type cadmium transporter activity"/>
    <property type="evidence" value="ECO:0007669"/>
    <property type="project" value="UniProtKB-EC"/>
</dbReference>
<evidence type="ECO:0000256" key="4">
    <source>
        <dbReference type="ARBA" id="ARBA00022692"/>
    </source>
</evidence>
<dbReference type="PRINTS" id="PR00941">
    <property type="entry name" value="CDATPASE"/>
</dbReference>
<dbReference type="InterPro" id="IPR023298">
    <property type="entry name" value="ATPase_P-typ_TM_dom_sf"/>
</dbReference>
<dbReference type="InterPro" id="IPR001757">
    <property type="entry name" value="P_typ_ATPase"/>
</dbReference>
<dbReference type="SUPFAM" id="SSF81653">
    <property type="entry name" value="Calcium ATPase, transduction domain A"/>
    <property type="match status" value="1"/>
</dbReference>
<dbReference type="InterPro" id="IPR044492">
    <property type="entry name" value="P_typ_ATPase_HD_dom"/>
</dbReference>
<dbReference type="Pfam" id="PF00403">
    <property type="entry name" value="HMA"/>
    <property type="match status" value="1"/>
</dbReference>
<keyword evidence="7 13" id="KW-0067">ATP-binding</keyword>
<dbReference type="InterPro" id="IPR006121">
    <property type="entry name" value="HMA_dom"/>
</dbReference>
<evidence type="ECO:0000256" key="14">
    <source>
        <dbReference type="SAM" id="MobiDB-lite"/>
    </source>
</evidence>
<reference evidence="16 17" key="1">
    <citation type="submission" date="2016-10" db="EMBL/GenBank/DDBJ databases">
        <authorList>
            <person name="de Groot N.N."/>
        </authorList>
    </citation>
    <scope>NUCLEOTIDE SEQUENCE [LARGE SCALE GENOMIC DNA]</scope>
    <source>
        <strain evidence="16 17">SLAS-1</strain>
    </source>
</reference>
<dbReference type="PANTHER" id="PTHR48085">
    <property type="entry name" value="CADMIUM/ZINC-TRANSPORTING ATPASE HMA2-RELATED"/>
    <property type="match status" value="1"/>
</dbReference>
<feature type="transmembrane region" description="Helical" evidence="13">
    <location>
        <begin position="114"/>
        <end position="132"/>
    </location>
</feature>
<evidence type="ECO:0000256" key="11">
    <source>
        <dbReference type="ARBA" id="ARBA00039103"/>
    </source>
</evidence>
<dbReference type="SFLD" id="SFLDS00003">
    <property type="entry name" value="Haloacid_Dehalogenase"/>
    <property type="match status" value="1"/>
</dbReference>
<dbReference type="Gene3D" id="3.40.1110.10">
    <property type="entry name" value="Calcium-transporting ATPase, cytoplasmic domain N"/>
    <property type="match status" value="1"/>
</dbReference>
<dbReference type="SFLD" id="SFLDG00002">
    <property type="entry name" value="C1.7:_P-type_atpase_like"/>
    <property type="match status" value="1"/>
</dbReference>
<dbReference type="Pfam" id="PF00702">
    <property type="entry name" value="Hydrolase"/>
    <property type="match status" value="1"/>
</dbReference>
<evidence type="ECO:0000313" key="17">
    <source>
        <dbReference type="Proteomes" id="UP000199476"/>
    </source>
</evidence>
<dbReference type="SUPFAM" id="SSF56784">
    <property type="entry name" value="HAD-like"/>
    <property type="match status" value="1"/>
</dbReference>
<keyword evidence="13" id="KW-1003">Cell membrane</keyword>
<keyword evidence="9 13" id="KW-1133">Transmembrane helix</keyword>
<dbReference type="InterPro" id="IPR027256">
    <property type="entry name" value="P-typ_ATPase_IB"/>
</dbReference>
<evidence type="ECO:0000256" key="8">
    <source>
        <dbReference type="ARBA" id="ARBA00022967"/>
    </source>
</evidence>
<dbReference type="AlphaFoldDB" id="A0A1G9R1H6"/>
<keyword evidence="10 13" id="KW-0472">Membrane</keyword>
<feature type="transmembrane region" description="Helical" evidence="13">
    <location>
        <begin position="673"/>
        <end position="692"/>
    </location>
</feature>
<evidence type="ECO:0000256" key="3">
    <source>
        <dbReference type="ARBA" id="ARBA00022539"/>
    </source>
</evidence>
<dbReference type="FunFam" id="2.70.150.10:FF:000002">
    <property type="entry name" value="Copper-transporting ATPase 1, putative"/>
    <property type="match status" value="1"/>
</dbReference>
<dbReference type="Pfam" id="PF00122">
    <property type="entry name" value="E1-E2_ATPase"/>
    <property type="match status" value="1"/>
</dbReference>
<feature type="transmembrane region" description="Helical" evidence="13">
    <location>
        <begin position="335"/>
        <end position="354"/>
    </location>
</feature>
<evidence type="ECO:0000256" key="6">
    <source>
        <dbReference type="ARBA" id="ARBA00022741"/>
    </source>
</evidence>
<feature type="region of interest" description="Disordered" evidence="14">
    <location>
        <begin position="721"/>
        <end position="746"/>
    </location>
</feature>
<protein>
    <recommendedName>
        <fullName evidence="11">Cd(2+)-exporting ATPase</fullName>
        <ecNumber evidence="11">7.2.2.21</ecNumber>
    </recommendedName>
</protein>
<dbReference type="InterPro" id="IPR036163">
    <property type="entry name" value="HMA_dom_sf"/>
</dbReference>
<dbReference type="SUPFAM" id="SSF81665">
    <property type="entry name" value="Calcium ATPase, transmembrane domain M"/>
    <property type="match status" value="1"/>
</dbReference>
<dbReference type="PRINTS" id="PR00119">
    <property type="entry name" value="CATATPASE"/>
</dbReference>
<name>A0A1G9R1H6_9FIRM</name>
<gene>
    <name evidence="16" type="ORF">SAMN04488692_11939</name>
</gene>
<keyword evidence="6 13" id="KW-0547">Nucleotide-binding</keyword>
<dbReference type="InterPro" id="IPR008250">
    <property type="entry name" value="ATPase_P-typ_transduc_dom_A_sf"/>
</dbReference>
<dbReference type="SFLD" id="SFLDF00027">
    <property type="entry name" value="p-type_atpase"/>
    <property type="match status" value="1"/>
</dbReference>
<evidence type="ECO:0000313" key="16">
    <source>
        <dbReference type="EMBL" id="SDM16991.1"/>
    </source>
</evidence>
<accession>A0A1G9R1H6</accession>
<dbReference type="InterPro" id="IPR018303">
    <property type="entry name" value="ATPase_P-typ_P_site"/>
</dbReference>
<evidence type="ECO:0000256" key="10">
    <source>
        <dbReference type="ARBA" id="ARBA00023136"/>
    </source>
</evidence>
<evidence type="ECO:0000256" key="12">
    <source>
        <dbReference type="ARBA" id="ARBA00049338"/>
    </source>
</evidence>
<dbReference type="Gene3D" id="3.40.50.1000">
    <property type="entry name" value="HAD superfamily/HAD-like"/>
    <property type="match status" value="1"/>
</dbReference>
<dbReference type="InterPro" id="IPR059000">
    <property type="entry name" value="ATPase_P-type_domA"/>
</dbReference>
<feature type="domain" description="HMA" evidence="15">
    <location>
        <begin position="2"/>
        <end position="69"/>
    </location>
</feature>
<dbReference type="GO" id="GO:0046872">
    <property type="term" value="F:metal ion binding"/>
    <property type="evidence" value="ECO:0007669"/>
    <property type="project" value="UniProtKB-KW"/>
</dbReference>
<dbReference type="RefSeq" id="WP_089761195.1">
    <property type="nucleotide sequence ID" value="NZ_FNGO01000019.1"/>
</dbReference>
<evidence type="ECO:0000256" key="7">
    <source>
        <dbReference type="ARBA" id="ARBA00022840"/>
    </source>
</evidence>
<dbReference type="GO" id="GO:0005524">
    <property type="term" value="F:ATP binding"/>
    <property type="evidence" value="ECO:0007669"/>
    <property type="project" value="UniProtKB-UniRule"/>
</dbReference>
<comment type="subcellular location">
    <subcellularLocation>
        <location evidence="1">Cell membrane</location>
        <topology evidence="1">Multi-pass membrane protein</topology>
    </subcellularLocation>
</comment>
<keyword evidence="8" id="KW-1278">Translocase</keyword>
<dbReference type="STRING" id="321763.SAMN04488692_11939"/>
<feature type="transmembrane region" description="Helical" evidence="13">
    <location>
        <begin position="366"/>
        <end position="391"/>
    </location>
</feature>
<evidence type="ECO:0000259" key="15">
    <source>
        <dbReference type="PROSITE" id="PS50846"/>
    </source>
</evidence>
<evidence type="ECO:0000256" key="9">
    <source>
        <dbReference type="ARBA" id="ARBA00022989"/>
    </source>
</evidence>
<comment type="similarity">
    <text evidence="2 13">Belongs to the cation transport ATPase (P-type) (TC 3.A.3) family. Type IB subfamily.</text>
</comment>
<dbReference type="InterPro" id="IPR023214">
    <property type="entry name" value="HAD_sf"/>
</dbReference>
<dbReference type="GO" id="GO:0005886">
    <property type="term" value="C:plasma membrane"/>
    <property type="evidence" value="ECO:0007669"/>
    <property type="project" value="UniProtKB-SubCell"/>
</dbReference>
<sequence>MLQKKFEIDGLSCVDCSLKIEKEVNNLSEVERADLNFATKELKLKIENSEQLEQNRISKKIKDIVNRIENDARVVPKDSNSNHDRNIGPGKSSAADRNTFRRILTGLSFLKFKILRLTAGVLLLAAALLLNAGTAVTLFLYLSAYAVTGYKVLIKTVKNGISGNFFDENFLMTIATLGAFVIGEYPEGVAVMLFYETGETVKDAAVNRSRQSIKALLDIKPEIAHLKMDKGIKTVSPEEVNIGDEIIAKPGERIPLDGVVVNGESAVDTSALTGESVPETKRPGDDVLSGSINKSGTLTLKVKEEFSDSTVNKILRLVEEAAGRKAKTERFITKFAHYYTPAVVLAAALLATIPPLILEGAAFSSWIYRALIFLVISCPCALVISIPLGFFGGLGSASRQGVLIKGANYLEALNDVSTVVMDKTGTITRGVFEVNQILPAANISRSELLKTAAAAELNSNHPIAEALRKSAGELPIKQDDIDNYREMAGRGVTATIKGEEILVGNDKLMEEKNVDYISSDSGRTRVHVAADGNYLGRIEISDRLKPDSLNIISNLLDNGTRVVMLTGDSREAAAELAEKAGLEEYFAELLPDDKVEKLEKIIRDSKKKTAFIGDGINDAPVLARADIGISMGGLGSDAAVEASDVVLMNDRLSDFQAALNVAGSTRRIVMENIIMALGIKGIFLLLGAFGLATMWGAVFADVGVALLAVLNSARLIKSKSDYPHSPYPSTEITDKKQPPQSSFGDS</sequence>
<dbReference type="PROSITE" id="PS00154">
    <property type="entry name" value="ATPASE_E1_E2"/>
    <property type="match status" value="1"/>
</dbReference>
<dbReference type="EMBL" id="FNGO01000019">
    <property type="protein sequence ID" value="SDM16991.1"/>
    <property type="molecule type" value="Genomic_DNA"/>
</dbReference>
<dbReference type="SUPFAM" id="SSF55008">
    <property type="entry name" value="HMA, heavy metal-associated domain"/>
    <property type="match status" value="1"/>
</dbReference>
<dbReference type="PANTHER" id="PTHR48085:SF5">
    <property type="entry name" value="CADMIUM_ZINC-TRANSPORTING ATPASE HMA4-RELATED"/>
    <property type="match status" value="1"/>
</dbReference>
<proteinExistence type="inferred from homology"/>
<dbReference type="InterPro" id="IPR051014">
    <property type="entry name" value="Cation_Transport_ATPase_IB"/>
</dbReference>
<keyword evidence="3" id="KW-0104">Cadmium</keyword>
<dbReference type="InterPro" id="IPR023299">
    <property type="entry name" value="ATPase_P-typ_cyto_dom_N"/>
</dbReference>
<comment type="catalytic activity">
    <reaction evidence="12">
        <text>Cd(2+)(in) + ATP + H2O = Cd(2+)(out) + ADP + phosphate + H(+)</text>
        <dbReference type="Rhea" id="RHEA:12132"/>
        <dbReference type="ChEBI" id="CHEBI:15377"/>
        <dbReference type="ChEBI" id="CHEBI:15378"/>
        <dbReference type="ChEBI" id="CHEBI:30616"/>
        <dbReference type="ChEBI" id="CHEBI:43474"/>
        <dbReference type="ChEBI" id="CHEBI:48775"/>
        <dbReference type="ChEBI" id="CHEBI:456216"/>
        <dbReference type="EC" id="7.2.2.21"/>
    </reaction>
</comment>
<dbReference type="Proteomes" id="UP000199476">
    <property type="component" value="Unassembled WGS sequence"/>
</dbReference>